<comment type="caution">
    <text evidence="2">The sequence shown here is derived from an EMBL/GenBank/DDBJ whole genome shotgun (WGS) entry which is preliminary data.</text>
</comment>
<keyword evidence="3" id="KW-1185">Reference proteome</keyword>
<dbReference type="EMBL" id="JAMRXG010000013">
    <property type="protein sequence ID" value="MCM6777114.1"/>
    <property type="molecule type" value="Genomic_DNA"/>
</dbReference>
<protein>
    <submittedName>
        <fullName evidence="2">Uncharacterized protein</fullName>
    </submittedName>
</protein>
<evidence type="ECO:0000313" key="3">
    <source>
        <dbReference type="Proteomes" id="UP001139157"/>
    </source>
</evidence>
<keyword evidence="1" id="KW-0732">Signal</keyword>
<accession>A0A9X2IZW2</accession>
<reference evidence="2" key="1">
    <citation type="submission" date="2022-06" db="EMBL/GenBank/DDBJ databases">
        <title>Novel species in genus nocardia.</title>
        <authorList>
            <person name="Li F."/>
        </authorList>
    </citation>
    <scope>NUCLEOTIDE SEQUENCE</scope>
    <source>
        <strain evidence="2">CDC141</strain>
    </source>
</reference>
<organism evidence="2 3">
    <name type="scientific">Nocardia pulmonis</name>
    <dbReference type="NCBI Taxonomy" id="2951408"/>
    <lineage>
        <taxon>Bacteria</taxon>
        <taxon>Bacillati</taxon>
        <taxon>Actinomycetota</taxon>
        <taxon>Actinomycetes</taxon>
        <taxon>Mycobacteriales</taxon>
        <taxon>Nocardiaceae</taxon>
        <taxon>Nocardia</taxon>
    </lineage>
</organism>
<feature type="signal peptide" evidence="1">
    <location>
        <begin position="1"/>
        <end position="21"/>
    </location>
</feature>
<feature type="chain" id="PRO_5040897358" evidence="1">
    <location>
        <begin position="22"/>
        <end position="211"/>
    </location>
</feature>
<dbReference type="AlphaFoldDB" id="A0A9X2IZW2"/>
<evidence type="ECO:0000256" key="1">
    <source>
        <dbReference type="SAM" id="SignalP"/>
    </source>
</evidence>
<evidence type="ECO:0000313" key="2">
    <source>
        <dbReference type="EMBL" id="MCM6777114.1"/>
    </source>
</evidence>
<gene>
    <name evidence="2" type="ORF">NDR86_26860</name>
</gene>
<sequence>MQGKCGVWTGALAVGVLSATAVGYSAMEAPHSVAQDNGDTTLNCTIPKGTEVTFEREVPEHEEGEEYSGLYVLTLKDNVELKGDSGCGVLEKTEFKVPDEIGEPDLDSDGLCKLSIQDFDDPDVNGEPKFKNGIGAVLLDLGGEKPSTFAAVADTTEHVQKSQQDKKATIKGEFRGLEGTCEAGGLGKDNQKVTLRLDQGTVKFEPKKTKK</sequence>
<proteinExistence type="predicted"/>
<dbReference type="Proteomes" id="UP001139157">
    <property type="component" value="Unassembled WGS sequence"/>
</dbReference>
<name>A0A9X2IZW2_9NOCA</name>
<dbReference type="RefSeq" id="WP_251915885.1">
    <property type="nucleotide sequence ID" value="NZ_JAMRXG010000013.1"/>
</dbReference>